<feature type="transmembrane region" description="Helical" evidence="1">
    <location>
        <begin position="307"/>
        <end position="334"/>
    </location>
</feature>
<keyword evidence="1" id="KW-1133">Transmembrane helix</keyword>
<feature type="transmembrane region" description="Helical" evidence="1">
    <location>
        <begin position="188"/>
        <end position="210"/>
    </location>
</feature>
<dbReference type="InterPro" id="IPR001279">
    <property type="entry name" value="Metallo-B-lactamas"/>
</dbReference>
<evidence type="ECO:0000256" key="1">
    <source>
        <dbReference type="SAM" id="Phobius"/>
    </source>
</evidence>
<feature type="transmembrane region" description="Helical" evidence="1">
    <location>
        <begin position="377"/>
        <end position="402"/>
    </location>
</feature>
<comment type="caution">
    <text evidence="3">The sequence shown here is derived from an EMBL/GenBank/DDBJ whole genome shotgun (WGS) entry which is preliminary data.</text>
</comment>
<keyword evidence="3" id="KW-0378">Hydrolase</keyword>
<dbReference type="PANTHER" id="PTHR30619">
    <property type="entry name" value="DNA INTERNALIZATION/COMPETENCE PROTEIN COMEC/REC2"/>
    <property type="match status" value="1"/>
</dbReference>
<evidence type="ECO:0000313" key="3">
    <source>
        <dbReference type="EMBL" id="TRX99675.1"/>
    </source>
</evidence>
<dbReference type="GeneID" id="41339048"/>
<dbReference type="PANTHER" id="PTHR30619:SF7">
    <property type="entry name" value="BETA-LACTAMASE DOMAIN PROTEIN"/>
    <property type="match status" value="1"/>
</dbReference>
<dbReference type="AlphaFoldDB" id="A0A553IHK1"/>
<feature type="transmembrane region" description="Helical" evidence="1">
    <location>
        <begin position="12"/>
        <end position="41"/>
    </location>
</feature>
<name>A0A553IHK1_ACHLA</name>
<dbReference type="Pfam" id="PF00753">
    <property type="entry name" value="Lactamase_B"/>
    <property type="match status" value="1"/>
</dbReference>
<evidence type="ECO:0000259" key="2">
    <source>
        <dbReference type="SMART" id="SM00849"/>
    </source>
</evidence>
<dbReference type="InterPro" id="IPR052159">
    <property type="entry name" value="Competence_DNA_uptake"/>
</dbReference>
<dbReference type="EMBL" id="VKID01000001">
    <property type="protein sequence ID" value="TRX99675.1"/>
    <property type="molecule type" value="Genomic_DNA"/>
</dbReference>
<dbReference type="CDD" id="cd07731">
    <property type="entry name" value="ComA-like_MBL-fold"/>
    <property type="match status" value="1"/>
</dbReference>
<dbReference type="Gene3D" id="3.60.15.10">
    <property type="entry name" value="Ribonuclease Z/Hydroxyacylglutathione hydrolase-like"/>
    <property type="match status" value="1"/>
</dbReference>
<feature type="domain" description="Metallo-beta-lactamase" evidence="2">
    <location>
        <begin position="442"/>
        <end position="618"/>
    </location>
</feature>
<dbReference type="SMART" id="SM00849">
    <property type="entry name" value="Lactamase_B"/>
    <property type="match status" value="1"/>
</dbReference>
<dbReference type="RefSeq" id="WP_041634098.1">
    <property type="nucleotide sequence ID" value="NZ_JACAOE010000001.1"/>
</dbReference>
<sequence>MIKLKFTSLFKYAYVYLILLVILILTIHYPYLVIVLLFYIYQIRKHISWVILISIALIYLLGFFTLQPKEKDVSQDFIISHVENKENYYQYTVTSGLNSYHFSSQVKYEFGDIIFIKGKTENYRKQTVPGGFNSFRYQLGKGIKGIIRMDTISLKSPSPFRSFMLKPIPILDLFYDDALIETQYMSHLFKLSSIHLAFLITLIFKLFYYLDIKDTSKYLITALLMGISYLIGFSVIILRMCIKYTIKYLNNQHNLDMDNFNIEVITCLMILIFNPYIIYNHTFIVVYVFVFYIALSSSVAKKRMGYIIPFLIAPFLLLWQKEISIISLFFIPIMSLLIKYVWVPSLIIGSILPFISLIDSIALFIQKLEAFIAIYDVRFYLMQLSGIMWIIYFGFILFLCAAPHKRAFYRRFSVLLGIVVISFLLTFKPLEDSVIFLDVGQGDSAVIFKDNQVIVVDAFANVTSYLKYHYVYTIDYLIITHADFDHMKEVDDLLLNFNIKTIVVSGYMDYPVKHPNIYRVREGKLKLPNSLGIKLLGPTKDYLNINDNSVVFKIHVDGLNYLFAGDIGIQTEKDLVHMYGRFLKSDVLKVPHHGSNTSSSMDFLYHVDPSIAVVSVSKRNVYNLPNNEIIQIYRDYGLYLHQTKDSGSLIIKKKNLINFPP</sequence>
<dbReference type="InterPro" id="IPR035681">
    <property type="entry name" value="ComA-like_MBL"/>
</dbReference>
<feature type="transmembrane region" description="Helical" evidence="1">
    <location>
        <begin position="216"/>
        <end position="238"/>
    </location>
</feature>
<accession>A0A553IHK1</accession>
<dbReference type="SUPFAM" id="SSF56281">
    <property type="entry name" value="Metallo-hydrolase/oxidoreductase"/>
    <property type="match status" value="1"/>
</dbReference>
<feature type="transmembrane region" description="Helical" evidence="1">
    <location>
        <begin position="408"/>
        <end position="427"/>
    </location>
</feature>
<proteinExistence type="predicted"/>
<keyword evidence="1" id="KW-0472">Membrane</keyword>
<gene>
    <name evidence="3" type="ORF">FNV44_01140</name>
</gene>
<dbReference type="InterPro" id="IPR036866">
    <property type="entry name" value="RibonucZ/Hydroxyglut_hydro"/>
</dbReference>
<protein>
    <submittedName>
        <fullName evidence="3">MBL fold metallo-hydrolase</fullName>
    </submittedName>
</protein>
<feature type="transmembrane region" description="Helical" evidence="1">
    <location>
        <begin position="340"/>
        <end position="365"/>
    </location>
</feature>
<organism evidence="3 4">
    <name type="scientific">Acholeplasma laidlawii</name>
    <dbReference type="NCBI Taxonomy" id="2148"/>
    <lineage>
        <taxon>Bacteria</taxon>
        <taxon>Bacillati</taxon>
        <taxon>Mycoplasmatota</taxon>
        <taxon>Mollicutes</taxon>
        <taxon>Acholeplasmatales</taxon>
        <taxon>Acholeplasmataceae</taxon>
        <taxon>Acholeplasma</taxon>
    </lineage>
</organism>
<dbReference type="GO" id="GO:0016787">
    <property type="term" value="F:hydrolase activity"/>
    <property type="evidence" value="ECO:0007669"/>
    <property type="project" value="UniProtKB-KW"/>
</dbReference>
<reference evidence="3 4" key="1">
    <citation type="submission" date="2019-07" db="EMBL/GenBank/DDBJ databases">
        <title>Genome sequence of Acholeplasma laidlawii strain with increased resistance to erythromycin.</title>
        <authorList>
            <person name="Medvedeva E.S."/>
            <person name="Baranova N.B."/>
            <person name="Siniagina M.N."/>
            <person name="Mouzykantov A."/>
            <person name="Chernova O.A."/>
            <person name="Chernov V.M."/>
        </authorList>
    </citation>
    <scope>NUCLEOTIDE SEQUENCE [LARGE SCALE GENOMIC DNA]</scope>
    <source>
        <strain evidence="3 4">PG8REry</strain>
    </source>
</reference>
<feature type="transmembrane region" description="Helical" evidence="1">
    <location>
        <begin position="47"/>
        <end position="66"/>
    </location>
</feature>
<keyword evidence="1" id="KW-0812">Transmembrane</keyword>
<dbReference type="Proteomes" id="UP000315938">
    <property type="component" value="Unassembled WGS sequence"/>
</dbReference>
<evidence type="ECO:0000313" key="4">
    <source>
        <dbReference type="Proteomes" id="UP000315938"/>
    </source>
</evidence>